<evidence type="ECO:0000313" key="1">
    <source>
        <dbReference type="EMBL" id="KAI8541910.1"/>
    </source>
</evidence>
<proteinExistence type="predicted"/>
<organism evidence="1 2">
    <name type="scientific">Rhododendron molle</name>
    <name type="common">Chinese azalea</name>
    <name type="synonym">Azalea mollis</name>
    <dbReference type="NCBI Taxonomy" id="49168"/>
    <lineage>
        <taxon>Eukaryota</taxon>
        <taxon>Viridiplantae</taxon>
        <taxon>Streptophyta</taxon>
        <taxon>Embryophyta</taxon>
        <taxon>Tracheophyta</taxon>
        <taxon>Spermatophyta</taxon>
        <taxon>Magnoliopsida</taxon>
        <taxon>eudicotyledons</taxon>
        <taxon>Gunneridae</taxon>
        <taxon>Pentapetalae</taxon>
        <taxon>asterids</taxon>
        <taxon>Ericales</taxon>
        <taxon>Ericaceae</taxon>
        <taxon>Ericoideae</taxon>
        <taxon>Rhodoreae</taxon>
        <taxon>Rhododendron</taxon>
    </lineage>
</organism>
<name>A0ACC0MLR2_RHOML</name>
<dbReference type="Proteomes" id="UP001062846">
    <property type="component" value="Chromosome 8"/>
</dbReference>
<reference evidence="1" key="1">
    <citation type="submission" date="2022-02" db="EMBL/GenBank/DDBJ databases">
        <title>Plant Genome Project.</title>
        <authorList>
            <person name="Zhang R.-G."/>
        </authorList>
    </citation>
    <scope>NUCLEOTIDE SEQUENCE</scope>
    <source>
        <strain evidence="1">AT1</strain>
    </source>
</reference>
<protein>
    <submittedName>
        <fullName evidence="1">Uncharacterized protein</fullName>
    </submittedName>
</protein>
<gene>
    <name evidence="1" type="ORF">RHMOL_Rhmol08G0097300</name>
</gene>
<comment type="caution">
    <text evidence="1">The sequence shown here is derived from an EMBL/GenBank/DDBJ whole genome shotgun (WGS) entry which is preliminary data.</text>
</comment>
<evidence type="ECO:0000313" key="2">
    <source>
        <dbReference type="Proteomes" id="UP001062846"/>
    </source>
</evidence>
<keyword evidence="2" id="KW-1185">Reference proteome</keyword>
<accession>A0ACC0MLR2</accession>
<sequence length="81" mass="9437">MSEQAILFQGSIGLLGEYCPKSRKKNEPLSDQIDCMYHTSWQEFRYCDWVQLSFSKEEEIDLSAQDSLKDFYILKSSISSL</sequence>
<dbReference type="EMBL" id="CM046395">
    <property type="protein sequence ID" value="KAI8541910.1"/>
    <property type="molecule type" value="Genomic_DNA"/>
</dbReference>